<dbReference type="PROSITE" id="PS50041">
    <property type="entry name" value="C_TYPE_LECTIN_2"/>
    <property type="match status" value="1"/>
</dbReference>
<proteinExistence type="predicted"/>
<accession>A0A7S1J663</accession>
<feature type="domain" description="C-type lectin" evidence="3">
    <location>
        <begin position="89"/>
        <end position="217"/>
    </location>
</feature>
<keyword evidence="2" id="KW-1133">Transmembrane helix</keyword>
<dbReference type="InterPro" id="IPR050828">
    <property type="entry name" value="C-type_lectin/matrix_domain"/>
</dbReference>
<name>A0A7S1J663_9EUGL</name>
<feature type="compositionally biased region" description="Polar residues" evidence="1">
    <location>
        <begin position="511"/>
        <end position="521"/>
    </location>
</feature>
<feature type="region of interest" description="Disordered" evidence="1">
    <location>
        <begin position="511"/>
        <end position="532"/>
    </location>
</feature>
<dbReference type="SUPFAM" id="SSF56436">
    <property type="entry name" value="C-type lectin-like"/>
    <property type="match status" value="1"/>
</dbReference>
<dbReference type="PANTHER" id="PTHR45710">
    <property type="entry name" value="C-TYPE LECTIN DOMAIN-CONTAINING PROTEIN 180"/>
    <property type="match status" value="1"/>
</dbReference>
<dbReference type="InterPro" id="IPR016186">
    <property type="entry name" value="C-type_lectin-like/link_sf"/>
</dbReference>
<dbReference type="CDD" id="cd00037">
    <property type="entry name" value="CLECT"/>
    <property type="match status" value="1"/>
</dbReference>
<evidence type="ECO:0000256" key="1">
    <source>
        <dbReference type="SAM" id="MobiDB-lite"/>
    </source>
</evidence>
<dbReference type="EMBL" id="HBGA01122450">
    <property type="protein sequence ID" value="CAD9033973.1"/>
    <property type="molecule type" value="Transcribed_RNA"/>
</dbReference>
<reference evidence="4" key="1">
    <citation type="submission" date="2021-01" db="EMBL/GenBank/DDBJ databases">
        <authorList>
            <person name="Corre E."/>
            <person name="Pelletier E."/>
            <person name="Niang G."/>
            <person name="Scheremetjew M."/>
            <person name="Finn R."/>
            <person name="Kale V."/>
            <person name="Holt S."/>
            <person name="Cochrane G."/>
            <person name="Meng A."/>
            <person name="Brown T."/>
            <person name="Cohen L."/>
        </authorList>
    </citation>
    <scope>NUCLEOTIDE SEQUENCE</scope>
    <source>
        <strain evidence="4">NIES-381</strain>
    </source>
</reference>
<dbReference type="AlphaFoldDB" id="A0A7S1J663"/>
<feature type="compositionally biased region" description="Basic and acidic residues" evidence="1">
    <location>
        <begin position="522"/>
        <end position="532"/>
    </location>
</feature>
<keyword evidence="2" id="KW-0812">Transmembrane</keyword>
<dbReference type="InterPro" id="IPR016187">
    <property type="entry name" value="CTDL_fold"/>
</dbReference>
<feature type="transmembrane region" description="Helical" evidence="2">
    <location>
        <begin position="42"/>
        <end position="64"/>
    </location>
</feature>
<protein>
    <recommendedName>
        <fullName evidence="3">C-type lectin domain-containing protein</fullName>
    </recommendedName>
</protein>
<dbReference type="Pfam" id="PF00059">
    <property type="entry name" value="Lectin_C"/>
    <property type="match status" value="1"/>
</dbReference>
<gene>
    <name evidence="4" type="ORF">EGYM00392_LOCUS45122</name>
</gene>
<dbReference type="SMART" id="SM00034">
    <property type="entry name" value="CLECT"/>
    <property type="match status" value="1"/>
</dbReference>
<evidence type="ECO:0000313" key="4">
    <source>
        <dbReference type="EMBL" id="CAD9033973.1"/>
    </source>
</evidence>
<evidence type="ECO:0000259" key="3">
    <source>
        <dbReference type="PROSITE" id="PS50041"/>
    </source>
</evidence>
<feature type="transmembrane region" description="Helical" evidence="2">
    <location>
        <begin position="396"/>
        <end position="416"/>
    </location>
</feature>
<dbReference type="InterPro" id="IPR001304">
    <property type="entry name" value="C-type_lectin-like"/>
</dbReference>
<organism evidence="4">
    <name type="scientific">Eutreptiella gymnastica</name>
    <dbReference type="NCBI Taxonomy" id="73025"/>
    <lineage>
        <taxon>Eukaryota</taxon>
        <taxon>Discoba</taxon>
        <taxon>Euglenozoa</taxon>
        <taxon>Euglenida</taxon>
        <taxon>Spirocuta</taxon>
        <taxon>Euglenophyceae</taxon>
        <taxon>Eutreptiales</taxon>
        <taxon>Eutreptiaceae</taxon>
        <taxon>Eutreptiella</taxon>
    </lineage>
</organism>
<keyword evidence="2" id="KW-0472">Membrane</keyword>
<dbReference type="Gene3D" id="3.10.100.10">
    <property type="entry name" value="Mannose-Binding Protein A, subunit A"/>
    <property type="match status" value="1"/>
</dbReference>
<sequence>MGLPSLAVVILVILQIIVVMLCCACAWNALRKFIDESCPGGDYYLAIVAMTVLILSCIQVFFLAGASANSHASKKLQYEDTCPDGWATYHDNCYLWNAEPRTQQEAAEFCLNENADLLSLDVPPPEGSMSFGIKDLEASGSDQVWTGLIKHRYDNWTYLSNRPAQYRPWHDAAYERPWEDASFEGEGPACATLLPYANSTISLGMQPCAARLPFVCQRPIMPSAVHVDCFKALRPSLRWNKAEWLQFSDDWYVNTAAAQPADYIISEGTWSFCVAPIQHHEYALLHGECDGYSAVAVCDVENQGVCQDSSLNKKYFEECGWYLSGGPGTFARVQRAGSVYAVLDAEVMAVIESVALNVAVAANITPAGGGLDVLVVNWLPEESPYSIPDKAEYELWLYWMIFAGLAGTLFIIWTLCYGVAMVRNYGAGCVHGGSAQERDLSELSFDIGAANSDSERSSAGGRRSSLSESDWRYGNVAPVHSLVNPNRRRMLPVKEVDVVDGVPVQQTLAAMSSMSRQQSLNDKVENLGQHDG</sequence>
<evidence type="ECO:0000256" key="2">
    <source>
        <dbReference type="SAM" id="Phobius"/>
    </source>
</evidence>
<dbReference type="PANTHER" id="PTHR45710:SF36">
    <property type="entry name" value="C-TYPE LECTIN DOMAIN-CONTAINING PROTEIN"/>
    <property type="match status" value="1"/>
</dbReference>
<feature type="transmembrane region" description="Helical" evidence="2">
    <location>
        <begin position="6"/>
        <end position="30"/>
    </location>
</feature>